<evidence type="ECO:0000259" key="13">
    <source>
        <dbReference type="Pfam" id="PF22725"/>
    </source>
</evidence>
<evidence type="ECO:0000256" key="7">
    <source>
        <dbReference type="ARBA" id="ARBA00042988"/>
    </source>
</evidence>
<evidence type="ECO:0000256" key="9">
    <source>
        <dbReference type="ARBA" id="ARBA00047423"/>
    </source>
</evidence>
<comment type="similarity">
    <text evidence="1">Belongs to the Gfo/Idh/MocA family.</text>
</comment>
<feature type="domain" description="GFO/IDH/MocA-like oxidoreductase" evidence="13">
    <location>
        <begin position="224"/>
        <end position="333"/>
    </location>
</feature>
<evidence type="ECO:0000313" key="15">
    <source>
        <dbReference type="RefSeq" id="XP_016942866.2"/>
    </source>
</evidence>
<dbReference type="PANTHER" id="PTHR22604">
    <property type="entry name" value="OXIDOREDUCTASES"/>
    <property type="match status" value="1"/>
</dbReference>
<evidence type="ECO:0000256" key="6">
    <source>
        <dbReference type="ARBA" id="ARBA00042926"/>
    </source>
</evidence>
<reference evidence="15" key="1">
    <citation type="submission" date="2025-08" db="UniProtKB">
        <authorList>
            <consortium name="RefSeq"/>
        </authorList>
    </citation>
    <scope>IDENTIFICATION</scope>
</reference>
<evidence type="ECO:0000256" key="5">
    <source>
        <dbReference type="ARBA" id="ARBA00040603"/>
    </source>
</evidence>
<protein>
    <recommendedName>
        <fullName evidence="5">Trans-1,2-dihydrobenzene-1,2-diol dehydrogenase</fullName>
        <ecNumber evidence="4">1.1.1.179</ecNumber>
        <ecNumber evidence="3">1.3.1.20</ecNumber>
    </recommendedName>
    <alternativeName>
        <fullName evidence="8">D-xylose 1-dehydrogenase</fullName>
    </alternativeName>
    <alternativeName>
        <fullName evidence="7">D-xylose-NADP dehydrogenase</fullName>
    </alternativeName>
    <alternativeName>
        <fullName evidence="6">Dimeric dihydrodiol dehydrogenase</fullName>
    </alternativeName>
</protein>
<dbReference type="InterPro" id="IPR000683">
    <property type="entry name" value="Gfo/Idh/MocA-like_OxRdtase_N"/>
</dbReference>
<dbReference type="Pfam" id="PF01408">
    <property type="entry name" value="GFO_IDH_MocA"/>
    <property type="match status" value="1"/>
</dbReference>
<keyword evidence="14" id="KW-1185">Reference proteome</keyword>
<dbReference type="GO" id="GO:0047837">
    <property type="term" value="F:D-xylose 1-dehydrogenase (NADP+) activity"/>
    <property type="evidence" value="ECO:0007669"/>
    <property type="project" value="UniProtKB-EC"/>
</dbReference>
<evidence type="ECO:0000256" key="3">
    <source>
        <dbReference type="ARBA" id="ARBA00038853"/>
    </source>
</evidence>
<dbReference type="SUPFAM" id="SSF51735">
    <property type="entry name" value="NAD(P)-binding Rossmann-fold domains"/>
    <property type="match status" value="1"/>
</dbReference>
<dbReference type="AlphaFoldDB" id="A0AB39ZTF9"/>
<comment type="catalytic activity">
    <reaction evidence="9">
        <text>(1R,2R)-1,2-dihydrobenzene-1,2-diol + NADP(+) = catechol + NADPH + H(+)</text>
        <dbReference type="Rhea" id="RHEA:16729"/>
        <dbReference type="ChEBI" id="CHEBI:10702"/>
        <dbReference type="ChEBI" id="CHEBI:15378"/>
        <dbReference type="ChEBI" id="CHEBI:18135"/>
        <dbReference type="ChEBI" id="CHEBI:57783"/>
        <dbReference type="ChEBI" id="CHEBI:58349"/>
        <dbReference type="EC" id="1.3.1.20"/>
    </reaction>
</comment>
<name>A0AB39ZTF9_DROSZ</name>
<evidence type="ECO:0000259" key="12">
    <source>
        <dbReference type="Pfam" id="PF01408"/>
    </source>
</evidence>
<keyword evidence="2" id="KW-0560">Oxidoreductase</keyword>
<proteinExistence type="inferred from homology"/>
<dbReference type="InterPro" id="IPR036291">
    <property type="entry name" value="NAD(P)-bd_dom_sf"/>
</dbReference>
<dbReference type="PANTHER" id="PTHR22604:SF105">
    <property type="entry name" value="TRANS-1,2-DIHYDROBENZENE-1,2-DIOL DEHYDROGENASE"/>
    <property type="match status" value="1"/>
</dbReference>
<organism evidence="14 15">
    <name type="scientific">Drosophila suzukii</name>
    <name type="common">Spotted-wing drosophila fruit fly</name>
    <dbReference type="NCBI Taxonomy" id="28584"/>
    <lineage>
        <taxon>Eukaryota</taxon>
        <taxon>Metazoa</taxon>
        <taxon>Ecdysozoa</taxon>
        <taxon>Arthropoda</taxon>
        <taxon>Hexapoda</taxon>
        <taxon>Insecta</taxon>
        <taxon>Pterygota</taxon>
        <taxon>Neoptera</taxon>
        <taxon>Endopterygota</taxon>
        <taxon>Diptera</taxon>
        <taxon>Brachycera</taxon>
        <taxon>Muscomorpha</taxon>
        <taxon>Ephydroidea</taxon>
        <taxon>Drosophilidae</taxon>
        <taxon>Drosophila</taxon>
        <taxon>Sophophora</taxon>
    </lineage>
</organism>
<dbReference type="InterPro" id="IPR055170">
    <property type="entry name" value="GFO_IDH_MocA-like_dom"/>
</dbReference>
<dbReference type="EC" id="1.3.1.20" evidence="3"/>
<dbReference type="SUPFAM" id="SSF55347">
    <property type="entry name" value="Glyceraldehyde-3-phosphate dehydrogenase-like, C-terminal domain"/>
    <property type="match status" value="1"/>
</dbReference>
<dbReference type="GeneID" id="108019536"/>
<dbReference type="Proteomes" id="UP001652628">
    <property type="component" value="Chromosome 2L"/>
</dbReference>
<comment type="catalytic activity">
    <reaction evidence="10">
        <text>D-xylose + NADP(+) = D-xylono-1,5-lactone + NADPH + H(+)</text>
        <dbReference type="Rhea" id="RHEA:22000"/>
        <dbReference type="ChEBI" id="CHEBI:15378"/>
        <dbReference type="ChEBI" id="CHEBI:15867"/>
        <dbReference type="ChEBI" id="CHEBI:53455"/>
        <dbReference type="ChEBI" id="CHEBI:57783"/>
        <dbReference type="ChEBI" id="CHEBI:58349"/>
        <dbReference type="EC" id="1.1.1.179"/>
    </reaction>
</comment>
<feature type="region of interest" description="Disordered" evidence="11">
    <location>
        <begin position="453"/>
        <end position="478"/>
    </location>
</feature>
<gene>
    <name evidence="15" type="primary">LOC108019536</name>
</gene>
<evidence type="ECO:0000256" key="10">
    <source>
        <dbReference type="ARBA" id="ARBA00049233"/>
    </source>
</evidence>
<accession>A0AB39ZTF9</accession>
<feature type="compositionally biased region" description="Basic and acidic residues" evidence="11">
    <location>
        <begin position="462"/>
        <end position="478"/>
    </location>
</feature>
<evidence type="ECO:0000256" key="4">
    <source>
        <dbReference type="ARBA" id="ARBA00038984"/>
    </source>
</evidence>
<evidence type="ECO:0000256" key="2">
    <source>
        <dbReference type="ARBA" id="ARBA00023002"/>
    </source>
</evidence>
<dbReference type="EC" id="1.1.1.179" evidence="4"/>
<evidence type="ECO:0000256" key="8">
    <source>
        <dbReference type="ARBA" id="ARBA00043025"/>
    </source>
</evidence>
<evidence type="ECO:0000256" key="11">
    <source>
        <dbReference type="SAM" id="MobiDB-lite"/>
    </source>
</evidence>
<feature type="domain" description="Gfo/Idh/MocA-like oxidoreductase N-terminal" evidence="12">
    <location>
        <begin position="100"/>
        <end position="214"/>
    </location>
</feature>
<dbReference type="GO" id="GO:0047115">
    <property type="term" value="F:trans-1,2-dihydrobenzene-1,2-diol dehydrogenase activity"/>
    <property type="evidence" value="ECO:0007669"/>
    <property type="project" value="UniProtKB-EC"/>
</dbReference>
<dbReference type="RefSeq" id="XP_016942866.2">
    <property type="nucleotide sequence ID" value="XM_017087377.4"/>
</dbReference>
<evidence type="ECO:0000256" key="1">
    <source>
        <dbReference type="ARBA" id="ARBA00010928"/>
    </source>
</evidence>
<dbReference type="InterPro" id="IPR050984">
    <property type="entry name" value="Gfo/Idh/MocA_domain"/>
</dbReference>
<evidence type="ECO:0000313" key="14">
    <source>
        <dbReference type="Proteomes" id="UP001652628"/>
    </source>
</evidence>
<dbReference type="Gene3D" id="3.40.50.720">
    <property type="entry name" value="NAD(P)-binding Rossmann-like Domain"/>
    <property type="match status" value="1"/>
</dbReference>
<dbReference type="Pfam" id="PF22725">
    <property type="entry name" value="GFO_IDH_MocA_C3"/>
    <property type="match status" value="1"/>
</dbReference>
<dbReference type="Gene3D" id="3.30.360.10">
    <property type="entry name" value="Dihydrodipicolinate Reductase, domain 2"/>
    <property type="match status" value="1"/>
</dbReference>
<sequence length="478" mass="53841">MFKLIIMCLKSRSNKSGVRCYQNRPSSISRSDGRRSRFGFVGGDIGDQNMWRSRPRQIHINRFPPSSKVDLRAALPKAVQGSKGEWAVDEGPTLRWGIAPVSLMADDFAAALSVLPEQHHRIVSCVAAYQSHALAFAERHQVENVYTSFEDLAKCPNVDVVYISPLNPQHSELCHLMLNHDKHVLCEKPLCMTEEQVTKLLEKARARGLFLMEGMWPRCVPAYHYLRHQILRNRLGELQNVRCSLGLPVSQGRLGLYGGVTSDFGVYGMQLALWVFREVPRSLKVSGRVNSEHVDIAADIELCFTRGKRAFIEVSAERKLSNQAIIQGKNGTIKMNNYWCPTRLITEEVDFEFPLPGGDQVPPTHYHNRLGMCYEAEEVRNCILKGSNESDDFSHNESLLLANLMDTIHAELGVGEIADRKQIPDLQRQIEKVQDIVEDPEELASETCRVVQDVSSGTLETKQQEEEAPPRSKAIDAP</sequence>
<dbReference type="GO" id="GO:0000166">
    <property type="term" value="F:nucleotide binding"/>
    <property type="evidence" value="ECO:0007669"/>
    <property type="project" value="InterPro"/>
</dbReference>